<keyword evidence="3" id="KW-1185">Reference proteome</keyword>
<dbReference type="STRING" id="865937.Gilli_1319"/>
<protein>
    <recommendedName>
        <fullName evidence="4">DUF3667 domain-containing protein</fullName>
    </recommendedName>
</protein>
<reference evidence="3" key="1">
    <citation type="journal article" date="2012" name="Stand. Genomic Sci.">
        <title>Genome sequence of the Antarctic rhodopsins-containing flavobacterium Gillisia limnaea type strain (R-8282(T)).</title>
        <authorList>
            <person name="Riedel T."/>
            <person name="Held B."/>
            <person name="Nolan M."/>
            <person name="Lucas S."/>
            <person name="Lapidus A."/>
            <person name="Tice H."/>
            <person name="Del Rio T.G."/>
            <person name="Cheng J.F."/>
            <person name="Han C."/>
            <person name="Tapia R."/>
            <person name="Goodwin L.A."/>
            <person name="Pitluck S."/>
            <person name="Liolios K."/>
            <person name="Mavromatis K."/>
            <person name="Pagani I."/>
            <person name="Ivanova N."/>
            <person name="Mikhailova N."/>
            <person name="Pati A."/>
            <person name="Chen A."/>
            <person name="Palaniappan K."/>
            <person name="Land M."/>
            <person name="Rohde M."/>
            <person name="Tindall B.J."/>
            <person name="Detter J.C."/>
            <person name="Goker M."/>
            <person name="Bristow J."/>
            <person name="Eisen J.A."/>
            <person name="Markowitz V."/>
            <person name="Hugenholtz P."/>
            <person name="Kyrpides N.C."/>
            <person name="Klenk H.P."/>
            <person name="Woyke T."/>
        </authorList>
    </citation>
    <scope>NUCLEOTIDE SEQUENCE [LARGE SCALE GENOMIC DNA]</scope>
    <source>
        <strain evidence="3">DSM 15749 / LMG 21470 / R-8282</strain>
    </source>
</reference>
<gene>
    <name evidence="2" type="ORF">Gilli_1319</name>
</gene>
<evidence type="ECO:0000256" key="1">
    <source>
        <dbReference type="SAM" id="Phobius"/>
    </source>
</evidence>
<dbReference type="AlphaFoldDB" id="H2BX33"/>
<dbReference type="InterPro" id="IPR022134">
    <property type="entry name" value="DUF3667"/>
</dbReference>
<feature type="transmembrane region" description="Helical" evidence="1">
    <location>
        <begin position="91"/>
        <end position="108"/>
    </location>
</feature>
<dbReference type="eggNOG" id="COG1566">
    <property type="taxonomic scope" value="Bacteria"/>
</dbReference>
<dbReference type="HOGENOM" id="CLU_046825_0_1_10"/>
<evidence type="ECO:0008006" key="4">
    <source>
        <dbReference type="Google" id="ProtNLM"/>
    </source>
</evidence>
<keyword evidence="1" id="KW-0812">Transmembrane</keyword>
<feature type="transmembrane region" description="Helical" evidence="1">
    <location>
        <begin position="237"/>
        <end position="263"/>
    </location>
</feature>
<feature type="transmembrane region" description="Helical" evidence="1">
    <location>
        <begin position="299"/>
        <end position="317"/>
    </location>
</feature>
<dbReference type="Pfam" id="PF12412">
    <property type="entry name" value="DUF3667"/>
    <property type="match status" value="1"/>
</dbReference>
<name>H2BX33_GILLR</name>
<dbReference type="OrthoDB" id="675873at2"/>
<proteinExistence type="predicted"/>
<feature type="transmembrane region" description="Helical" evidence="1">
    <location>
        <begin position="275"/>
        <end position="293"/>
    </location>
</feature>
<dbReference type="EMBL" id="JH594606">
    <property type="protein sequence ID" value="EHQ01985.1"/>
    <property type="molecule type" value="Genomic_DNA"/>
</dbReference>
<keyword evidence="1" id="KW-0472">Membrane</keyword>
<evidence type="ECO:0000313" key="2">
    <source>
        <dbReference type="EMBL" id="EHQ01985.1"/>
    </source>
</evidence>
<organism evidence="2 3">
    <name type="scientific">Gillisia limnaea (strain DSM 15749 / LMG 21470 / R-8282)</name>
    <dbReference type="NCBI Taxonomy" id="865937"/>
    <lineage>
        <taxon>Bacteria</taxon>
        <taxon>Pseudomonadati</taxon>
        <taxon>Bacteroidota</taxon>
        <taxon>Flavobacteriia</taxon>
        <taxon>Flavobacteriales</taxon>
        <taxon>Flavobacteriaceae</taxon>
        <taxon>Gillisia</taxon>
    </lineage>
</organism>
<keyword evidence="1" id="KW-1133">Transmembrane helix</keyword>
<dbReference type="RefSeq" id="WP_006988302.1">
    <property type="nucleotide sequence ID" value="NZ_JH594606.1"/>
</dbReference>
<sequence>MNNNRSLTKYRGDHCLNCEHPLDISDKFCPNCGQLNSTKKLSFNDFFKEFFAGLFAYDSRIRRTLSTLLFHPGKISKEYIRGKRDYYANPFRFYLSASIIFFIIWSFTSNFEGINAENQVPIEELSEEDTQKLREGIGQIPAVGGQINIDSIITEKRAASKKTYKEYHISQLELDSLTFFNSFPKQFDLYTRFNKETKIITPGIALDSLNHSQSFFNGWVFEKATDWNFFESNPQIFVSYFISKLPFIIFFYLPVFALFIWLLYSWQSFNYMEHLIFAFHVQTSFFVITGIALLLDAIFVTDAFVGFSLLLFLFYLYKALRRFYGQGRFLTFVKFILLNGIFLILALIAAAISLIASFAIF</sequence>
<evidence type="ECO:0000313" key="3">
    <source>
        <dbReference type="Proteomes" id="UP000003844"/>
    </source>
</evidence>
<accession>H2BX33</accession>
<feature type="transmembrane region" description="Helical" evidence="1">
    <location>
        <begin position="329"/>
        <end position="360"/>
    </location>
</feature>
<dbReference type="Proteomes" id="UP000003844">
    <property type="component" value="Unassembled WGS sequence"/>
</dbReference>